<dbReference type="EMBL" id="BAABAL010000009">
    <property type="protein sequence ID" value="GAA4007197.1"/>
    <property type="molecule type" value="Genomic_DNA"/>
</dbReference>
<dbReference type="PANTHER" id="PTHR35446">
    <property type="entry name" value="SI:CH211-175M2.5"/>
    <property type="match status" value="1"/>
</dbReference>
<feature type="domain" description="Carboxymuconolactone decarboxylase-like" evidence="1">
    <location>
        <begin position="50"/>
        <end position="88"/>
    </location>
</feature>
<comment type="caution">
    <text evidence="2">The sequence shown here is derived from an EMBL/GenBank/DDBJ whole genome shotgun (WGS) entry which is preliminary data.</text>
</comment>
<reference evidence="3" key="1">
    <citation type="journal article" date="2019" name="Int. J. Syst. Evol. Microbiol.">
        <title>The Global Catalogue of Microorganisms (GCM) 10K type strain sequencing project: providing services to taxonomists for standard genome sequencing and annotation.</title>
        <authorList>
            <consortium name="The Broad Institute Genomics Platform"/>
            <consortium name="The Broad Institute Genome Sequencing Center for Infectious Disease"/>
            <person name="Wu L."/>
            <person name="Ma J."/>
        </authorList>
    </citation>
    <scope>NUCLEOTIDE SEQUENCE [LARGE SCALE GENOMIC DNA]</scope>
    <source>
        <strain evidence="3">JCM 17342</strain>
    </source>
</reference>
<protein>
    <submittedName>
        <fullName evidence="2">Carboxymuconolactone decarboxylase family protein</fullName>
    </submittedName>
</protein>
<gene>
    <name evidence="2" type="ORF">GCM10022247_31490</name>
</gene>
<evidence type="ECO:0000259" key="1">
    <source>
        <dbReference type="Pfam" id="PF02627"/>
    </source>
</evidence>
<dbReference type="SUPFAM" id="SSF69118">
    <property type="entry name" value="AhpD-like"/>
    <property type="match status" value="1"/>
</dbReference>
<accession>A0ABP7S6B0</accession>
<evidence type="ECO:0000313" key="2">
    <source>
        <dbReference type="EMBL" id="GAA4007197.1"/>
    </source>
</evidence>
<dbReference type="Gene3D" id="1.20.1290.10">
    <property type="entry name" value="AhpD-like"/>
    <property type="match status" value="1"/>
</dbReference>
<keyword evidence="3" id="KW-1185">Reference proteome</keyword>
<organism evidence="2 3">
    <name type="scientific">Allokutzneria multivorans</name>
    <dbReference type="NCBI Taxonomy" id="1142134"/>
    <lineage>
        <taxon>Bacteria</taxon>
        <taxon>Bacillati</taxon>
        <taxon>Actinomycetota</taxon>
        <taxon>Actinomycetes</taxon>
        <taxon>Pseudonocardiales</taxon>
        <taxon>Pseudonocardiaceae</taxon>
        <taxon>Allokutzneria</taxon>
    </lineage>
</organism>
<dbReference type="InterPro" id="IPR003779">
    <property type="entry name" value="CMD-like"/>
</dbReference>
<evidence type="ECO:0000313" key="3">
    <source>
        <dbReference type="Proteomes" id="UP001501747"/>
    </source>
</evidence>
<dbReference type="Proteomes" id="UP001501747">
    <property type="component" value="Unassembled WGS sequence"/>
</dbReference>
<dbReference type="Pfam" id="PF02627">
    <property type="entry name" value="CMD"/>
    <property type="match status" value="1"/>
</dbReference>
<dbReference type="InterPro" id="IPR029032">
    <property type="entry name" value="AhpD-like"/>
</dbReference>
<name>A0ABP7S6B0_9PSEU</name>
<dbReference type="PANTHER" id="PTHR35446:SF3">
    <property type="entry name" value="CMD DOMAIN-CONTAINING PROTEIN"/>
    <property type="match status" value="1"/>
</dbReference>
<dbReference type="RefSeq" id="WP_344875309.1">
    <property type="nucleotide sequence ID" value="NZ_BAABAL010000009.1"/>
</dbReference>
<sequence length="164" mass="18070">MFTDHTIETAPAASRRAMEATRAKLGHVPTAVARLAESPHLLDGFLRMSGIFESTTLDMVSRETVIMTVAVRNGCEICVQMHSAKLAEHPELVTALRERARLPDERLEALRRFTIAVLETAGGVDDETLEDFLAHGYTKQNALEVVLGIGTYTMSTLANRMTRS</sequence>
<proteinExistence type="predicted"/>